<accession>A0ABD1N9M9</accession>
<feature type="transmembrane region" description="Helical" evidence="1">
    <location>
        <begin position="33"/>
        <end position="57"/>
    </location>
</feature>
<evidence type="ECO:0000313" key="3">
    <source>
        <dbReference type="Proteomes" id="UP001603857"/>
    </source>
</evidence>
<proteinExistence type="predicted"/>
<gene>
    <name evidence="2" type="ORF">Fmac_006086</name>
</gene>
<comment type="caution">
    <text evidence="2">The sequence shown here is derived from an EMBL/GenBank/DDBJ whole genome shotgun (WGS) entry which is preliminary data.</text>
</comment>
<keyword evidence="3" id="KW-1185">Reference proteome</keyword>
<protein>
    <submittedName>
        <fullName evidence="2">Uncharacterized protein</fullName>
    </submittedName>
</protein>
<dbReference type="AlphaFoldDB" id="A0ABD1N9M9"/>
<name>A0ABD1N9M9_9FABA</name>
<keyword evidence="1" id="KW-0472">Membrane</keyword>
<dbReference type="Proteomes" id="UP001603857">
    <property type="component" value="Unassembled WGS sequence"/>
</dbReference>
<evidence type="ECO:0000256" key="1">
    <source>
        <dbReference type="SAM" id="Phobius"/>
    </source>
</evidence>
<sequence length="69" mass="7689">MKGLTQRSASAYKWYKIYLVASPCELLWDTITYVNVVGCCLAPLCMLCCAVAISINWSMFLSVCSRVSL</sequence>
<reference evidence="2 3" key="1">
    <citation type="submission" date="2024-08" db="EMBL/GenBank/DDBJ databases">
        <title>Insights into the chromosomal genome structure of Flemingia macrophylla.</title>
        <authorList>
            <person name="Ding Y."/>
            <person name="Zhao Y."/>
            <person name="Bi W."/>
            <person name="Wu M."/>
            <person name="Zhao G."/>
            <person name="Gong Y."/>
            <person name="Li W."/>
            <person name="Zhang P."/>
        </authorList>
    </citation>
    <scope>NUCLEOTIDE SEQUENCE [LARGE SCALE GENOMIC DNA]</scope>
    <source>
        <strain evidence="2">DYQJB</strain>
        <tissue evidence="2">Leaf</tissue>
    </source>
</reference>
<organism evidence="2 3">
    <name type="scientific">Flemingia macrophylla</name>
    <dbReference type="NCBI Taxonomy" id="520843"/>
    <lineage>
        <taxon>Eukaryota</taxon>
        <taxon>Viridiplantae</taxon>
        <taxon>Streptophyta</taxon>
        <taxon>Embryophyta</taxon>
        <taxon>Tracheophyta</taxon>
        <taxon>Spermatophyta</taxon>
        <taxon>Magnoliopsida</taxon>
        <taxon>eudicotyledons</taxon>
        <taxon>Gunneridae</taxon>
        <taxon>Pentapetalae</taxon>
        <taxon>rosids</taxon>
        <taxon>fabids</taxon>
        <taxon>Fabales</taxon>
        <taxon>Fabaceae</taxon>
        <taxon>Papilionoideae</taxon>
        <taxon>50 kb inversion clade</taxon>
        <taxon>NPAAA clade</taxon>
        <taxon>indigoferoid/millettioid clade</taxon>
        <taxon>Phaseoleae</taxon>
        <taxon>Flemingia</taxon>
    </lineage>
</organism>
<dbReference type="EMBL" id="JBGMDY010000002">
    <property type="protein sequence ID" value="KAL2344801.1"/>
    <property type="molecule type" value="Genomic_DNA"/>
</dbReference>
<evidence type="ECO:0000313" key="2">
    <source>
        <dbReference type="EMBL" id="KAL2344801.1"/>
    </source>
</evidence>
<keyword evidence="1" id="KW-0812">Transmembrane</keyword>
<keyword evidence="1" id="KW-1133">Transmembrane helix</keyword>